<feature type="domain" description="Transcriptional repressor PaaX-like central Cas2-like" evidence="3">
    <location>
        <begin position="36"/>
        <end position="111"/>
    </location>
</feature>
<evidence type="ECO:0000313" key="4">
    <source>
        <dbReference type="EMBL" id="GIE01580.1"/>
    </source>
</evidence>
<dbReference type="EMBL" id="BOML01000022">
    <property type="protein sequence ID" value="GIE01580.1"/>
    <property type="molecule type" value="Genomic_DNA"/>
</dbReference>
<organism evidence="4 5">
    <name type="scientific">Paractinoplanes durhamensis</name>
    <dbReference type="NCBI Taxonomy" id="113563"/>
    <lineage>
        <taxon>Bacteria</taxon>
        <taxon>Bacillati</taxon>
        <taxon>Actinomycetota</taxon>
        <taxon>Actinomycetes</taxon>
        <taxon>Micromonosporales</taxon>
        <taxon>Micromonosporaceae</taxon>
        <taxon>Paractinoplanes</taxon>
    </lineage>
</organism>
<comment type="caution">
    <text evidence="4">The sequence shown here is derived from an EMBL/GenBank/DDBJ whole genome shotgun (WGS) entry which is preliminary data.</text>
</comment>
<dbReference type="PANTHER" id="PTHR30319">
    <property type="entry name" value="PHENYLACETIC ACID REGULATOR-RELATED TRANSCRIPTIONAL REPRESSOR"/>
    <property type="match status" value="1"/>
</dbReference>
<accession>A0ABQ3YVF9</accession>
<dbReference type="RefSeq" id="WP_203727349.1">
    <property type="nucleotide sequence ID" value="NZ_BAAATX010000017.1"/>
</dbReference>
<dbReference type="InterPro" id="IPR048846">
    <property type="entry name" value="PaaX-like_central"/>
</dbReference>
<evidence type="ECO:0000313" key="5">
    <source>
        <dbReference type="Proteomes" id="UP000637628"/>
    </source>
</evidence>
<feature type="chain" id="PRO_5046302641" description="PaaX-like C-terminal domain-containing protein" evidence="1">
    <location>
        <begin position="25"/>
        <end position="228"/>
    </location>
</feature>
<dbReference type="InterPro" id="IPR011965">
    <property type="entry name" value="PaaX_trns_reg"/>
</dbReference>
<sequence>MSLRKLTGAAVTALLAAAAATFLAIGGSAIAGAPGASWDGNWTLIAFSLPQEEGALRRGLRGQLRWMGYAPLYDGLWISPHDLSEKTRARLAELTLGTLTVFRARHVELDATVRRNPLDAWDTAEIARQYELFIRRWSPALPPAITGAAAVRARTEVMDTYRRLPILDPHLPIALLPPGWLREPARDLFTAVYDGLAVAAQEHVRAAAGRLAGIRAHTVSDLAAGLSR</sequence>
<evidence type="ECO:0000259" key="2">
    <source>
        <dbReference type="Pfam" id="PF08223"/>
    </source>
</evidence>
<feature type="signal peptide" evidence="1">
    <location>
        <begin position="1"/>
        <end position="24"/>
    </location>
</feature>
<protein>
    <recommendedName>
        <fullName evidence="6">PaaX-like C-terminal domain-containing protein</fullName>
    </recommendedName>
</protein>
<keyword evidence="1" id="KW-0732">Signal</keyword>
<reference evidence="4 5" key="1">
    <citation type="submission" date="2021-01" db="EMBL/GenBank/DDBJ databases">
        <title>Whole genome shotgun sequence of Actinoplanes durhamensis NBRC 14914.</title>
        <authorList>
            <person name="Komaki H."/>
            <person name="Tamura T."/>
        </authorList>
    </citation>
    <scope>NUCLEOTIDE SEQUENCE [LARGE SCALE GENOMIC DNA]</scope>
    <source>
        <strain evidence="4 5">NBRC 14914</strain>
    </source>
</reference>
<feature type="domain" description="Transcriptional repressor PaaX-like C-terminal" evidence="2">
    <location>
        <begin position="121"/>
        <end position="205"/>
    </location>
</feature>
<dbReference type="PANTHER" id="PTHR30319:SF1">
    <property type="entry name" value="TRANSCRIPTIONAL REPRESSOR PAAX"/>
    <property type="match status" value="1"/>
</dbReference>
<dbReference type="Gene3D" id="3.30.70.2650">
    <property type="match status" value="1"/>
</dbReference>
<dbReference type="InterPro" id="IPR013225">
    <property type="entry name" value="PaaX_C"/>
</dbReference>
<dbReference type="Pfam" id="PF08223">
    <property type="entry name" value="PaaX_C"/>
    <property type="match status" value="1"/>
</dbReference>
<gene>
    <name evidence="4" type="ORF">Adu01nite_29300</name>
</gene>
<dbReference type="Gene3D" id="1.20.58.1460">
    <property type="match status" value="1"/>
</dbReference>
<evidence type="ECO:0000256" key="1">
    <source>
        <dbReference type="SAM" id="SignalP"/>
    </source>
</evidence>
<name>A0ABQ3YVF9_9ACTN</name>
<dbReference type="PIRSF" id="PIRSF020623">
    <property type="entry name" value="PaaX"/>
    <property type="match status" value="1"/>
</dbReference>
<dbReference type="Pfam" id="PF20803">
    <property type="entry name" value="PaaX_M"/>
    <property type="match status" value="1"/>
</dbReference>
<proteinExistence type="predicted"/>
<dbReference type="Proteomes" id="UP000637628">
    <property type="component" value="Unassembled WGS sequence"/>
</dbReference>
<evidence type="ECO:0008006" key="6">
    <source>
        <dbReference type="Google" id="ProtNLM"/>
    </source>
</evidence>
<evidence type="ECO:0000259" key="3">
    <source>
        <dbReference type="Pfam" id="PF20803"/>
    </source>
</evidence>
<keyword evidence="5" id="KW-1185">Reference proteome</keyword>